<dbReference type="InterPro" id="IPR052897">
    <property type="entry name" value="Sec-Metab_Biosynth_Hydrolase"/>
</dbReference>
<dbReference type="RefSeq" id="WP_345414023.1">
    <property type="nucleotide sequence ID" value="NZ_BAABHO010000014.1"/>
</dbReference>
<evidence type="ECO:0000313" key="3">
    <source>
        <dbReference type="Proteomes" id="UP001500928"/>
    </source>
</evidence>
<feature type="domain" description="AB hydrolase-1" evidence="1">
    <location>
        <begin position="8"/>
        <end position="257"/>
    </location>
</feature>
<dbReference type="SUPFAM" id="SSF53474">
    <property type="entry name" value="alpha/beta-Hydrolases"/>
    <property type="match status" value="1"/>
</dbReference>
<dbReference type="Gene3D" id="3.40.50.1820">
    <property type="entry name" value="alpha/beta hydrolase"/>
    <property type="match status" value="1"/>
</dbReference>
<sequence length="263" mass="27556">MDLPITYVLVHGAFANAAHWSPLVRALALRGHRALAVDLPGHGLDARPGGMAGISTADDVAAVVDVVRAAREHGPVVLVGHSRGGLTVTAVANAVPELLDRVVYVSAWCCAGAGPSEYATVAPSALDRLAPRLLLADPAEVGELRVDFRTTDPELLDALQDALLADGTRTELHAMLATMDLGEALAIDETAVRVDPERWGTLPHTYVRLADDRALLPALQDRFVADADALLPVPFATAELATSHLGVQLRPAALADVLVPTGP</sequence>
<comment type="caution">
    <text evidence="2">The sequence shown here is derived from an EMBL/GenBank/DDBJ whole genome shotgun (WGS) entry which is preliminary data.</text>
</comment>
<organism evidence="2 3">
    <name type="scientific">Actinomycetospora chlora</name>
    <dbReference type="NCBI Taxonomy" id="663608"/>
    <lineage>
        <taxon>Bacteria</taxon>
        <taxon>Bacillati</taxon>
        <taxon>Actinomycetota</taxon>
        <taxon>Actinomycetes</taxon>
        <taxon>Pseudonocardiales</taxon>
        <taxon>Pseudonocardiaceae</taxon>
        <taxon>Actinomycetospora</taxon>
    </lineage>
</organism>
<proteinExistence type="predicted"/>
<dbReference type="PANTHER" id="PTHR37017:SF11">
    <property type="entry name" value="ESTERASE_LIPASE_THIOESTERASE DOMAIN-CONTAINING PROTEIN"/>
    <property type="match status" value="1"/>
</dbReference>
<evidence type="ECO:0000259" key="1">
    <source>
        <dbReference type="Pfam" id="PF12697"/>
    </source>
</evidence>
<keyword evidence="3" id="KW-1185">Reference proteome</keyword>
<dbReference type="Pfam" id="PF12697">
    <property type="entry name" value="Abhydrolase_6"/>
    <property type="match status" value="1"/>
</dbReference>
<dbReference type="Proteomes" id="UP001500928">
    <property type="component" value="Unassembled WGS sequence"/>
</dbReference>
<dbReference type="EMBL" id="BAABHO010000014">
    <property type="protein sequence ID" value="GAA4787135.1"/>
    <property type="molecule type" value="Genomic_DNA"/>
</dbReference>
<dbReference type="InterPro" id="IPR000073">
    <property type="entry name" value="AB_hydrolase_1"/>
</dbReference>
<dbReference type="InterPro" id="IPR029058">
    <property type="entry name" value="AB_hydrolase_fold"/>
</dbReference>
<name>A0ABP9AW72_9PSEU</name>
<protein>
    <submittedName>
        <fullName evidence="2">Alpha/beta hydrolase</fullName>
    </submittedName>
</protein>
<evidence type="ECO:0000313" key="2">
    <source>
        <dbReference type="EMBL" id="GAA4787135.1"/>
    </source>
</evidence>
<dbReference type="GO" id="GO:0016787">
    <property type="term" value="F:hydrolase activity"/>
    <property type="evidence" value="ECO:0007669"/>
    <property type="project" value="UniProtKB-KW"/>
</dbReference>
<reference evidence="3" key="1">
    <citation type="journal article" date="2019" name="Int. J. Syst. Evol. Microbiol.">
        <title>The Global Catalogue of Microorganisms (GCM) 10K type strain sequencing project: providing services to taxonomists for standard genome sequencing and annotation.</title>
        <authorList>
            <consortium name="The Broad Institute Genomics Platform"/>
            <consortium name="The Broad Institute Genome Sequencing Center for Infectious Disease"/>
            <person name="Wu L."/>
            <person name="Ma J."/>
        </authorList>
    </citation>
    <scope>NUCLEOTIDE SEQUENCE [LARGE SCALE GENOMIC DNA]</scope>
    <source>
        <strain evidence="3">JCM 17979</strain>
    </source>
</reference>
<gene>
    <name evidence="2" type="ORF">GCM10023200_21580</name>
</gene>
<keyword evidence="2" id="KW-0378">Hydrolase</keyword>
<accession>A0ABP9AW72</accession>
<dbReference type="PANTHER" id="PTHR37017">
    <property type="entry name" value="AB HYDROLASE-1 DOMAIN-CONTAINING PROTEIN-RELATED"/>
    <property type="match status" value="1"/>
</dbReference>